<comment type="similarity">
    <text evidence="1 3">Belongs to the short-chain dehydrogenases/reductases (SDR) family.</text>
</comment>
<gene>
    <name evidence="4" type="ORF">EDP2_1085</name>
</gene>
<keyword evidence="2" id="KW-0560">Oxidoreductase</keyword>
<proteinExistence type="inferred from homology"/>
<dbReference type="Pfam" id="PF00106">
    <property type="entry name" value="adh_short"/>
    <property type="match status" value="1"/>
</dbReference>
<protein>
    <submittedName>
        <fullName evidence="4">3-beta hydroxysteroid dehydrogenase/isomerase family protein</fullName>
    </submittedName>
</protein>
<dbReference type="Gene3D" id="3.40.50.720">
    <property type="entry name" value="NAD(P)-binding Rossmann-like Domain"/>
    <property type="match status" value="1"/>
</dbReference>
<dbReference type="PANTHER" id="PTHR42760:SF133">
    <property type="entry name" value="3-OXOACYL-[ACYL-CARRIER-PROTEIN] REDUCTASE"/>
    <property type="match status" value="1"/>
</dbReference>
<dbReference type="InterPro" id="IPR002347">
    <property type="entry name" value="SDR_fam"/>
</dbReference>
<dbReference type="InterPro" id="IPR036291">
    <property type="entry name" value="NAD(P)-bd_dom_sf"/>
</dbReference>
<comment type="caution">
    <text evidence="4">The sequence shown here is derived from an EMBL/GenBank/DDBJ whole genome shotgun (WGS) entry which is preliminary data.</text>
</comment>
<evidence type="ECO:0000313" key="4">
    <source>
        <dbReference type="EMBL" id="ESS59727.1"/>
    </source>
</evidence>
<evidence type="ECO:0000256" key="3">
    <source>
        <dbReference type="RuleBase" id="RU000363"/>
    </source>
</evidence>
<evidence type="ECO:0000256" key="1">
    <source>
        <dbReference type="ARBA" id="ARBA00006484"/>
    </source>
</evidence>
<dbReference type="PANTHER" id="PTHR42760">
    <property type="entry name" value="SHORT-CHAIN DEHYDROGENASES/REDUCTASES FAMILY MEMBER"/>
    <property type="match status" value="1"/>
</dbReference>
<name>A0ABP2ZX82_ENTCL</name>
<dbReference type="EMBL" id="AXOM01000013">
    <property type="protein sequence ID" value="ESS59727.1"/>
    <property type="molecule type" value="Genomic_DNA"/>
</dbReference>
<dbReference type="Proteomes" id="UP000017834">
    <property type="component" value="Unassembled WGS sequence"/>
</dbReference>
<dbReference type="CDD" id="cd05233">
    <property type="entry name" value="SDR_c"/>
    <property type="match status" value="1"/>
</dbReference>
<dbReference type="SUPFAM" id="SSF51735">
    <property type="entry name" value="NAD(P)-binding Rossmann-fold domains"/>
    <property type="match status" value="1"/>
</dbReference>
<evidence type="ECO:0000256" key="2">
    <source>
        <dbReference type="ARBA" id="ARBA00023002"/>
    </source>
</evidence>
<evidence type="ECO:0000313" key="5">
    <source>
        <dbReference type="Proteomes" id="UP000017834"/>
    </source>
</evidence>
<accession>A0ABP2ZX82</accession>
<organism evidence="4 5">
    <name type="scientific">Enterobacter cloacae S611</name>
    <dbReference type="NCBI Taxonomy" id="1399146"/>
    <lineage>
        <taxon>Bacteria</taxon>
        <taxon>Pseudomonadati</taxon>
        <taxon>Pseudomonadota</taxon>
        <taxon>Gammaproteobacteria</taxon>
        <taxon>Enterobacterales</taxon>
        <taxon>Enterobacteriaceae</taxon>
        <taxon>Enterobacter</taxon>
        <taxon>Enterobacter cloacae complex</taxon>
    </lineage>
</organism>
<dbReference type="PRINTS" id="PR00080">
    <property type="entry name" value="SDRFAMILY"/>
</dbReference>
<keyword evidence="5" id="KW-1185">Reference proteome</keyword>
<sequence>MSHSERNIIITGAGSGIGAAAARAFSESGDRVHLFDLSQERLDDVAAELKTVKIYQVDVTDAHRVRETVEGIEKEFGSVDVLVSNAGIFDGLAGIEETSYELWHKIIETNLTGAFNIIKPASEVMVRQKSGRIITISSIAATRTSPDGLSYDTSKAGLEGMTRRLAVDLGKYGITKHGRSGRH</sequence>
<reference evidence="4 5" key="1">
    <citation type="journal article" date="2014" name="Genome Announc.">
        <title>Draft Genome Sequence of Enterobacter cloacae Strain S611.</title>
        <authorList>
            <person name="Wang D."/>
            <person name="Han C.S."/>
            <person name="Dichosa A.E."/>
            <person name="Gleasner C.D."/>
            <person name="Johnson S.L."/>
            <person name="Daligault H.E."/>
            <person name="Davenport K.W."/>
            <person name="Li P.E."/>
            <person name="Pierson E.A."/>
            <person name="Pierson L.S.III."/>
        </authorList>
    </citation>
    <scope>NUCLEOTIDE SEQUENCE [LARGE SCALE GENOMIC DNA]</scope>
    <source>
        <strain evidence="4 5">S611</strain>
    </source>
</reference>
<dbReference type="PRINTS" id="PR00081">
    <property type="entry name" value="GDHRDH"/>
</dbReference>